<accession>A0AAN9B038</accession>
<dbReference type="GO" id="GO:0032021">
    <property type="term" value="C:NELF complex"/>
    <property type="evidence" value="ECO:0007669"/>
    <property type="project" value="TreeGrafter"/>
</dbReference>
<gene>
    <name evidence="1" type="ORF">V1264_006821</name>
</gene>
<dbReference type="AlphaFoldDB" id="A0AAN9B038"/>
<dbReference type="Pfam" id="PF06209">
    <property type="entry name" value="COBRA1"/>
    <property type="match status" value="1"/>
</dbReference>
<name>A0AAN9B038_9CAEN</name>
<dbReference type="EMBL" id="JBAMIC010000018">
    <property type="protein sequence ID" value="KAK7095410.1"/>
    <property type="molecule type" value="Genomic_DNA"/>
</dbReference>
<dbReference type="Proteomes" id="UP001374579">
    <property type="component" value="Unassembled WGS sequence"/>
</dbReference>
<protein>
    <recommendedName>
        <fullName evidence="3">Negative elongation factor B</fullName>
    </recommendedName>
</protein>
<reference evidence="1 2" key="1">
    <citation type="submission" date="2024-02" db="EMBL/GenBank/DDBJ databases">
        <title>Chromosome-scale genome assembly of the rough periwinkle Littorina saxatilis.</title>
        <authorList>
            <person name="De Jode A."/>
            <person name="Faria R."/>
            <person name="Formenti G."/>
            <person name="Sims Y."/>
            <person name="Smith T.P."/>
            <person name="Tracey A."/>
            <person name="Wood J.M.D."/>
            <person name="Zagrodzka Z.B."/>
            <person name="Johannesson K."/>
            <person name="Butlin R.K."/>
            <person name="Leder E.H."/>
        </authorList>
    </citation>
    <scope>NUCLEOTIDE SEQUENCE [LARGE SCALE GENOMIC DNA]</scope>
    <source>
        <strain evidence="1">Snail1</strain>
        <tissue evidence="1">Muscle</tissue>
    </source>
</reference>
<comment type="caution">
    <text evidence="1">The sequence shown here is derived from an EMBL/GenBank/DDBJ whole genome shotgun (WGS) entry which is preliminary data.</text>
</comment>
<keyword evidence="2" id="KW-1185">Reference proteome</keyword>
<evidence type="ECO:0008006" key="3">
    <source>
        <dbReference type="Google" id="ProtNLM"/>
    </source>
</evidence>
<evidence type="ECO:0000313" key="1">
    <source>
        <dbReference type="EMBL" id="KAK7095410.1"/>
    </source>
</evidence>
<sequence>MSGLEELGIPGTAQLAEALTICADPKKAITEFQNQNGILLPSLKSALPFLDLFGINRLDFHLSTLEEMRSRMLKRVEELASTGKVEDLKILEDLLEKSFPVVKSPYVRPVVLSMLEHLPHINKQYLDKILTDEELFKDAAVPAKRQIWQDRPNLFADACSPLITEFVLEKERALFSHEHSGLSFFLPTPKSRRQGNIVTKLVYMIGRNVKLYDMVVSFLRTLFLRKRNIHYCTLRVEILMAIHDQEINEICSVDPCHKFAWCVDACVREKNINPNRARELQGFLDGIRKGQENVLGDLSMVLCDPFAMNTVMLSAMKVLQHCINTDTLPRENSDLQLLVRMVALGLGAWDLIDSGVYKEPKLDPHLFTKYLPTVVGMMADDQTRAVTTKMPDIAVKPPPLPSELYAIFIKQNPIASMVAMYYVLQAARQKDKPAVVVVLPTLIHCENDRAYEDTYLHSLVSYLIPFGDDFASDEFCTAIFDDFFLPAVSNENVRKHLLRLMWYVHQHMSQERLDAILEALEPDKDHSEVVHKTFEMLKTKIASFVPEPTPVPEIIDSPLMSVPAPTPMHI</sequence>
<dbReference type="PANTHER" id="PTHR13503">
    <property type="entry name" value="NEGATIVE ELONGATION FACTOR COMPLEX MEMBER B"/>
    <property type="match status" value="1"/>
</dbReference>
<evidence type="ECO:0000313" key="2">
    <source>
        <dbReference type="Proteomes" id="UP001374579"/>
    </source>
</evidence>
<dbReference type="InterPro" id="IPR010405">
    <property type="entry name" value="COBRA1"/>
</dbReference>
<dbReference type="PANTHER" id="PTHR13503:SF3">
    <property type="entry name" value="NEGATIVE ELONGATION FACTOR B"/>
    <property type="match status" value="1"/>
</dbReference>
<dbReference type="GO" id="GO:0034244">
    <property type="term" value="P:negative regulation of transcription elongation by RNA polymerase II"/>
    <property type="evidence" value="ECO:0007669"/>
    <property type="project" value="TreeGrafter"/>
</dbReference>
<proteinExistence type="predicted"/>
<organism evidence="1 2">
    <name type="scientific">Littorina saxatilis</name>
    <dbReference type="NCBI Taxonomy" id="31220"/>
    <lineage>
        <taxon>Eukaryota</taxon>
        <taxon>Metazoa</taxon>
        <taxon>Spiralia</taxon>
        <taxon>Lophotrochozoa</taxon>
        <taxon>Mollusca</taxon>
        <taxon>Gastropoda</taxon>
        <taxon>Caenogastropoda</taxon>
        <taxon>Littorinimorpha</taxon>
        <taxon>Littorinoidea</taxon>
        <taxon>Littorinidae</taxon>
        <taxon>Littorina</taxon>
    </lineage>
</organism>